<dbReference type="RefSeq" id="WP_206751174.1">
    <property type="nucleotide sequence ID" value="NZ_SOHN01000009.1"/>
</dbReference>
<organism evidence="2 3">
    <name type="scientific">Cryobacterium serini</name>
    <dbReference type="NCBI Taxonomy" id="1259201"/>
    <lineage>
        <taxon>Bacteria</taxon>
        <taxon>Bacillati</taxon>
        <taxon>Actinomycetota</taxon>
        <taxon>Actinomycetes</taxon>
        <taxon>Micrococcales</taxon>
        <taxon>Microbacteriaceae</taxon>
        <taxon>Cryobacterium</taxon>
    </lineage>
</organism>
<reference evidence="2 3" key="1">
    <citation type="submission" date="2019-03" db="EMBL/GenBank/DDBJ databases">
        <title>Genomics of glacier-inhabiting Cryobacterium strains.</title>
        <authorList>
            <person name="Liu Q."/>
            <person name="Xin Y.-H."/>
        </authorList>
    </citation>
    <scope>NUCLEOTIDE SEQUENCE [LARGE SCALE GENOMIC DNA]</scope>
    <source>
        <strain evidence="2 3">Sr54</strain>
    </source>
</reference>
<name>A0A4R9BRF5_9MICO</name>
<proteinExistence type="predicted"/>
<evidence type="ECO:0000313" key="2">
    <source>
        <dbReference type="EMBL" id="TFD88938.1"/>
    </source>
</evidence>
<keyword evidence="1" id="KW-1133">Transmembrane helix</keyword>
<keyword evidence="1" id="KW-0812">Transmembrane</keyword>
<dbReference type="Proteomes" id="UP000297626">
    <property type="component" value="Unassembled WGS sequence"/>
</dbReference>
<feature type="transmembrane region" description="Helical" evidence="1">
    <location>
        <begin position="32"/>
        <end position="52"/>
    </location>
</feature>
<feature type="transmembrane region" description="Helical" evidence="1">
    <location>
        <begin position="7"/>
        <end position="26"/>
    </location>
</feature>
<dbReference type="EMBL" id="SOHN01000009">
    <property type="protein sequence ID" value="TFD88938.1"/>
    <property type="molecule type" value="Genomic_DNA"/>
</dbReference>
<evidence type="ECO:0008006" key="4">
    <source>
        <dbReference type="Google" id="ProtNLM"/>
    </source>
</evidence>
<evidence type="ECO:0000313" key="3">
    <source>
        <dbReference type="Proteomes" id="UP000297626"/>
    </source>
</evidence>
<comment type="caution">
    <text evidence="2">The sequence shown here is derived from an EMBL/GenBank/DDBJ whole genome shotgun (WGS) entry which is preliminary data.</text>
</comment>
<keyword evidence="1" id="KW-0472">Membrane</keyword>
<evidence type="ECO:0000256" key="1">
    <source>
        <dbReference type="SAM" id="Phobius"/>
    </source>
</evidence>
<accession>A0A4R9BRF5</accession>
<gene>
    <name evidence="2" type="ORF">E3T51_06320</name>
</gene>
<keyword evidence="3" id="KW-1185">Reference proteome</keyword>
<sequence length="61" mass="6490">MRETQIFQGILTLIGIAFVVAGIGYLSTSTPLGIFGTVGGLLIIAGAVKMAVRKKRAQERR</sequence>
<protein>
    <recommendedName>
        <fullName evidence="4">LPXTG cell wall anchor domain-containing protein</fullName>
    </recommendedName>
</protein>
<dbReference type="AlphaFoldDB" id="A0A4R9BRF5"/>